<evidence type="ECO:0000313" key="2">
    <source>
        <dbReference type="Proteomes" id="UP000095751"/>
    </source>
</evidence>
<organism evidence="1 2">
    <name type="scientific">Fragilariopsis cylindrus CCMP1102</name>
    <dbReference type="NCBI Taxonomy" id="635003"/>
    <lineage>
        <taxon>Eukaryota</taxon>
        <taxon>Sar</taxon>
        <taxon>Stramenopiles</taxon>
        <taxon>Ochrophyta</taxon>
        <taxon>Bacillariophyta</taxon>
        <taxon>Bacillariophyceae</taxon>
        <taxon>Bacillariophycidae</taxon>
        <taxon>Bacillariales</taxon>
        <taxon>Bacillariaceae</taxon>
        <taxon>Fragilariopsis</taxon>
    </lineage>
</organism>
<keyword evidence="2" id="KW-1185">Reference proteome</keyword>
<protein>
    <submittedName>
        <fullName evidence="1">Uncharacterized protein</fullName>
    </submittedName>
</protein>
<dbReference type="InParanoid" id="A0A1E7FEN9"/>
<sequence length="92" mass="10244">MQLRQLDLKFKTQECNVVLHELSYGTGETTNVVASTIVENDETSELGLIVNNSDNNSDCLLPSDDGHKLVPDITAENVSKKEEEEEVEEIHT</sequence>
<dbReference type="EMBL" id="KV784358">
    <property type="protein sequence ID" value="OEU16604.1"/>
    <property type="molecule type" value="Genomic_DNA"/>
</dbReference>
<accession>A0A1E7FEN9</accession>
<gene>
    <name evidence="1" type="ORF">FRACYDRAFT_269056</name>
</gene>
<dbReference type="AlphaFoldDB" id="A0A1E7FEN9"/>
<reference evidence="1 2" key="1">
    <citation type="submission" date="2016-09" db="EMBL/GenBank/DDBJ databases">
        <title>Extensive genetic diversity and differential bi-allelic expression allows diatom success in the polar Southern Ocean.</title>
        <authorList>
            <consortium name="DOE Joint Genome Institute"/>
            <person name="Mock T."/>
            <person name="Otillar R.P."/>
            <person name="Strauss J."/>
            <person name="Dupont C."/>
            <person name="Frickenhaus S."/>
            <person name="Maumus F."/>
            <person name="Mcmullan M."/>
            <person name="Sanges R."/>
            <person name="Schmutz J."/>
            <person name="Toseland A."/>
            <person name="Valas R."/>
            <person name="Veluchamy A."/>
            <person name="Ward B.J."/>
            <person name="Allen A."/>
            <person name="Barry K."/>
            <person name="Falciatore A."/>
            <person name="Ferrante M."/>
            <person name="Fortunato A.E."/>
            <person name="Gloeckner G."/>
            <person name="Gruber A."/>
            <person name="Hipkin R."/>
            <person name="Janech M."/>
            <person name="Kroth P."/>
            <person name="Leese F."/>
            <person name="Lindquist E."/>
            <person name="Lyon B.R."/>
            <person name="Martin J."/>
            <person name="Mayer C."/>
            <person name="Parker M."/>
            <person name="Quesneville H."/>
            <person name="Raymond J."/>
            <person name="Uhlig C."/>
            <person name="Valentin K.U."/>
            <person name="Worden A.Z."/>
            <person name="Armbrust E.V."/>
            <person name="Bowler C."/>
            <person name="Green B."/>
            <person name="Moulton V."/>
            <person name="Van Oosterhout C."/>
            <person name="Grigoriev I."/>
        </authorList>
    </citation>
    <scope>NUCLEOTIDE SEQUENCE [LARGE SCALE GENOMIC DNA]</scope>
    <source>
        <strain evidence="1 2">CCMP1102</strain>
    </source>
</reference>
<name>A0A1E7FEN9_9STRA</name>
<proteinExistence type="predicted"/>
<dbReference type="KEGG" id="fcy:FRACYDRAFT_269056"/>
<dbReference type="Proteomes" id="UP000095751">
    <property type="component" value="Unassembled WGS sequence"/>
</dbReference>
<evidence type="ECO:0000313" key="1">
    <source>
        <dbReference type="EMBL" id="OEU16604.1"/>
    </source>
</evidence>